<evidence type="ECO:0000256" key="3">
    <source>
        <dbReference type="PROSITE-ProRule" id="PRU10007"/>
    </source>
</evidence>
<dbReference type="Pfam" id="PF00171">
    <property type="entry name" value="Aldedh"/>
    <property type="match status" value="1"/>
</dbReference>
<comment type="caution">
    <text evidence="6">The sequence shown here is derived from an EMBL/GenBank/DDBJ whole genome shotgun (WGS) entry which is preliminary data.</text>
</comment>
<evidence type="ECO:0000256" key="1">
    <source>
        <dbReference type="ARBA" id="ARBA00009986"/>
    </source>
</evidence>
<dbReference type="InterPro" id="IPR015590">
    <property type="entry name" value="Aldehyde_DH_dom"/>
</dbReference>
<dbReference type="InterPro" id="IPR016161">
    <property type="entry name" value="Ald_DH/histidinol_DH"/>
</dbReference>
<dbReference type="Gene3D" id="3.40.605.10">
    <property type="entry name" value="Aldehyde Dehydrogenase, Chain A, domain 1"/>
    <property type="match status" value="1"/>
</dbReference>
<gene>
    <name evidence="6" type="ORF">E3W66_05570</name>
</gene>
<dbReference type="Proteomes" id="UP000298133">
    <property type="component" value="Unassembled WGS sequence"/>
</dbReference>
<evidence type="ECO:0000313" key="7">
    <source>
        <dbReference type="Proteomes" id="UP000298133"/>
    </source>
</evidence>
<dbReference type="CDD" id="cd07089">
    <property type="entry name" value="ALDH_CddD-AldA-like"/>
    <property type="match status" value="1"/>
</dbReference>
<dbReference type="EMBL" id="SPIA01000002">
    <property type="protein sequence ID" value="TFH67719.1"/>
    <property type="molecule type" value="Genomic_DNA"/>
</dbReference>
<dbReference type="InterPro" id="IPR029510">
    <property type="entry name" value="Ald_DH_CS_GLU"/>
</dbReference>
<dbReference type="SUPFAM" id="SSF53720">
    <property type="entry name" value="ALDH-like"/>
    <property type="match status" value="1"/>
</dbReference>
<dbReference type="InterPro" id="IPR016162">
    <property type="entry name" value="Ald_DH_N"/>
</dbReference>
<protein>
    <submittedName>
        <fullName evidence="6">Aldehyde dehydrogenase family protein</fullName>
    </submittedName>
</protein>
<keyword evidence="2 4" id="KW-0560">Oxidoreductase</keyword>
<name>A0A4Y8UJ23_9GAMM</name>
<evidence type="ECO:0000259" key="5">
    <source>
        <dbReference type="Pfam" id="PF00171"/>
    </source>
</evidence>
<dbReference type="Gene3D" id="3.40.309.10">
    <property type="entry name" value="Aldehyde Dehydrogenase, Chain A, domain 2"/>
    <property type="match status" value="1"/>
</dbReference>
<comment type="similarity">
    <text evidence="1 4">Belongs to the aldehyde dehydrogenase family.</text>
</comment>
<dbReference type="InterPro" id="IPR016163">
    <property type="entry name" value="Ald_DH_C"/>
</dbReference>
<evidence type="ECO:0000256" key="2">
    <source>
        <dbReference type="ARBA" id="ARBA00023002"/>
    </source>
</evidence>
<accession>A0A4Y8UJ23</accession>
<feature type="domain" description="Aldehyde dehydrogenase" evidence="5">
    <location>
        <begin position="22"/>
        <end position="492"/>
    </location>
</feature>
<dbReference type="GO" id="GO:0016620">
    <property type="term" value="F:oxidoreductase activity, acting on the aldehyde or oxo group of donors, NAD or NADP as acceptor"/>
    <property type="evidence" value="ECO:0007669"/>
    <property type="project" value="InterPro"/>
</dbReference>
<sequence length="498" mass="52596">MNPVDYTQLRHLYINGRWQQPLSATYQTVCNPATEEPIGEAPLGGVADLDAAIVAAREAFDHGPWPTLSIAARIACIKRFRDCLQRRHREVSAVLQAEVGVTQLLLNGPQFQGALEAIDYCLQLAAELKPHSNEVIINPSLLDPNSSGTLGGSLTVYEPYGVVAAISAYNYPLLLNIAKLAPALLAGNCLILKPSPLTPFSALLLGAIADEAEPPAGVFNIVTGAVDVGSALTADPRVDLISFTGSDSVGAAILEQSAKNLKKVHLELGGKSAMIVRHDADIALAAANAAFNFTLHAGQGCALLTRFIVHNSVRAEFVQAVCQLLGQLKVGDPSEPDTVIGPLISAAALSKTEHYVQIGLEGGAKLAFGGSRPAHLSRGFFFTPTLFDDVDNGSLLAQQEVFGPIGAVIGFDSDDEAVALANDSNYGLSGAVFSQDKVTAFKLAQKIRSGDVKINGGTGGLNFSAPFGGYKRSGIGREFGPHWLHEYLLEKAIHYPIG</sequence>
<dbReference type="AlphaFoldDB" id="A0A4Y8UJ23"/>
<proteinExistence type="inferred from homology"/>
<evidence type="ECO:0000256" key="4">
    <source>
        <dbReference type="RuleBase" id="RU003345"/>
    </source>
</evidence>
<dbReference type="OrthoDB" id="5887723at2"/>
<dbReference type="PANTHER" id="PTHR42804">
    <property type="entry name" value="ALDEHYDE DEHYDROGENASE"/>
    <property type="match status" value="1"/>
</dbReference>
<organism evidence="6 7">
    <name type="scientific">Gammaproteobacteria bacterium LSUCC0057</name>
    <dbReference type="NCBI Taxonomy" id="2559237"/>
    <lineage>
        <taxon>Bacteria</taxon>
        <taxon>Pseudomonadati</taxon>
        <taxon>Pseudomonadota</taxon>
        <taxon>Gammaproteobacteria</taxon>
        <taxon>Cellvibrionales</taxon>
        <taxon>Porticoccaceae</taxon>
        <taxon>SAR92 clade</taxon>
    </lineage>
</organism>
<reference evidence="6 7" key="1">
    <citation type="submission" date="2019-03" db="EMBL/GenBank/DDBJ databases">
        <title>Draft genome of Gammaproteobacteria bacterium LSUCC0057, a member of the SAR92 clade.</title>
        <authorList>
            <person name="Lanclos V.C."/>
            <person name="Doiron C."/>
            <person name="Henson M.W."/>
            <person name="Thrash J.C."/>
        </authorList>
    </citation>
    <scope>NUCLEOTIDE SEQUENCE [LARGE SCALE GENOMIC DNA]</scope>
    <source>
        <strain evidence="6 7">LSUCC0057</strain>
    </source>
</reference>
<dbReference type="FunFam" id="3.40.605.10:FF:000007">
    <property type="entry name" value="NAD/NADP-dependent betaine aldehyde dehydrogenase"/>
    <property type="match status" value="1"/>
</dbReference>
<keyword evidence="7" id="KW-1185">Reference proteome</keyword>
<evidence type="ECO:0000313" key="6">
    <source>
        <dbReference type="EMBL" id="TFH67719.1"/>
    </source>
</evidence>
<dbReference type="PROSITE" id="PS00687">
    <property type="entry name" value="ALDEHYDE_DEHYDR_GLU"/>
    <property type="match status" value="1"/>
</dbReference>
<dbReference type="PANTHER" id="PTHR42804:SF1">
    <property type="entry name" value="ALDEHYDE DEHYDROGENASE-RELATED"/>
    <property type="match status" value="1"/>
</dbReference>
<feature type="active site" evidence="3">
    <location>
        <position position="267"/>
    </location>
</feature>